<dbReference type="Gene3D" id="2.60.40.4070">
    <property type="match status" value="1"/>
</dbReference>
<organism evidence="4 5">
    <name type="scientific">Echinicola vietnamensis (strain DSM 17526 / LMG 23754 / KMM 6221)</name>
    <dbReference type="NCBI Taxonomy" id="926556"/>
    <lineage>
        <taxon>Bacteria</taxon>
        <taxon>Pseudomonadati</taxon>
        <taxon>Bacteroidota</taxon>
        <taxon>Cytophagia</taxon>
        <taxon>Cytophagales</taxon>
        <taxon>Cyclobacteriaceae</taxon>
        <taxon>Echinicola</taxon>
    </lineage>
</organism>
<dbReference type="SUPFAM" id="SSF74853">
    <property type="entry name" value="Lamin A/C globular tail domain"/>
    <property type="match status" value="2"/>
</dbReference>
<dbReference type="Gene3D" id="2.60.40.1220">
    <property type="match status" value="1"/>
</dbReference>
<feature type="chain" id="PRO_5003942801" description="LTD domain-containing protein" evidence="2">
    <location>
        <begin position="27"/>
        <end position="672"/>
    </location>
</feature>
<protein>
    <recommendedName>
        <fullName evidence="3">LTD domain-containing protein</fullName>
    </recommendedName>
</protein>
<evidence type="ECO:0000256" key="2">
    <source>
        <dbReference type="SAM" id="SignalP"/>
    </source>
</evidence>
<dbReference type="InterPro" id="IPR014755">
    <property type="entry name" value="Cu-Rt/internalin_Ig-like"/>
</dbReference>
<dbReference type="HOGENOM" id="CLU_482995_0_0_10"/>
<keyword evidence="5" id="KW-1185">Reference proteome</keyword>
<dbReference type="PATRIC" id="fig|926556.3.peg.716"/>
<keyword evidence="1 2" id="KW-0732">Signal</keyword>
<dbReference type="eggNOG" id="COG4288">
    <property type="taxonomic scope" value="Bacteria"/>
</dbReference>
<feature type="domain" description="LTD" evidence="3">
    <location>
        <begin position="119"/>
        <end position="239"/>
    </location>
</feature>
<accession>L0FW55</accession>
<evidence type="ECO:0000259" key="3">
    <source>
        <dbReference type="PROSITE" id="PS51841"/>
    </source>
</evidence>
<gene>
    <name evidence="4" type="ordered locus">Echvi_0714</name>
</gene>
<evidence type="ECO:0000313" key="4">
    <source>
        <dbReference type="EMBL" id="AGA76991.1"/>
    </source>
</evidence>
<name>L0FW55_ECHVK</name>
<dbReference type="InterPro" id="IPR036415">
    <property type="entry name" value="Lamin_tail_dom_sf"/>
</dbReference>
<dbReference type="STRING" id="926556.Echvi_0714"/>
<dbReference type="Pfam" id="PF00932">
    <property type="entry name" value="LTD"/>
    <property type="match status" value="2"/>
</dbReference>
<feature type="signal peptide" evidence="2">
    <location>
        <begin position="1"/>
        <end position="26"/>
    </location>
</feature>
<dbReference type="PROSITE" id="PS51841">
    <property type="entry name" value="LTD"/>
    <property type="match status" value="2"/>
</dbReference>
<dbReference type="InterPro" id="IPR001322">
    <property type="entry name" value="Lamin_tail_dom"/>
</dbReference>
<dbReference type="RefSeq" id="WP_015264557.1">
    <property type="nucleotide sequence ID" value="NC_019904.1"/>
</dbReference>
<dbReference type="OrthoDB" id="9758406at2"/>
<reference evidence="5" key="1">
    <citation type="submission" date="2012-02" db="EMBL/GenBank/DDBJ databases">
        <title>The complete genome of Echinicola vietnamensis DSM 17526.</title>
        <authorList>
            <person name="Lucas S."/>
            <person name="Copeland A."/>
            <person name="Lapidus A."/>
            <person name="Glavina del Rio T."/>
            <person name="Dalin E."/>
            <person name="Tice H."/>
            <person name="Bruce D."/>
            <person name="Goodwin L."/>
            <person name="Pitluck S."/>
            <person name="Peters L."/>
            <person name="Ovchinnikova G."/>
            <person name="Teshima H."/>
            <person name="Kyrpides N."/>
            <person name="Mavromatis K."/>
            <person name="Ivanova N."/>
            <person name="Brettin T."/>
            <person name="Detter J.C."/>
            <person name="Han C."/>
            <person name="Larimer F."/>
            <person name="Land M."/>
            <person name="Hauser L."/>
            <person name="Markowitz V."/>
            <person name="Cheng J.-F."/>
            <person name="Hugenholtz P."/>
            <person name="Woyke T."/>
            <person name="Wu D."/>
            <person name="Brambilla E."/>
            <person name="Klenk H.-P."/>
            <person name="Eisen J.A."/>
        </authorList>
    </citation>
    <scope>NUCLEOTIDE SEQUENCE [LARGE SCALE GENOMIC DNA]</scope>
    <source>
        <strain evidence="5">DSM 17526 / LMG 23754 / KMM 6221</strain>
    </source>
</reference>
<dbReference type="EMBL" id="CP003346">
    <property type="protein sequence ID" value="AGA76991.1"/>
    <property type="molecule type" value="Genomic_DNA"/>
</dbReference>
<dbReference type="AlphaFoldDB" id="L0FW55"/>
<dbReference type="Proteomes" id="UP000010796">
    <property type="component" value="Chromosome"/>
</dbReference>
<dbReference type="KEGG" id="evi:Echvi_0714"/>
<feature type="domain" description="LTD" evidence="3">
    <location>
        <begin position="381"/>
        <end position="521"/>
    </location>
</feature>
<sequence>MKISYCFWQGLWCFAMFFTLTSQTNATVYTVPKTPGNHTLKSPFIFGAASYGKSFINEVENPKIYRIHSTISPKRLHFPNINEAKSSNGHINRRSRLSRQRLALPFERKWPPTITQNPHRTNNDSIAFKSLVINEVMAAPKKDNPLPYAEYVEIFNASDKPIELEGFYLKDAKKTARLPAYEISPEEYLILVDEDDAKDFESFGKVLPLSSWPGYTNSQGEVYLCDDRKTIIDSLAYSTKSYGSSSKAKSGYSLEVSNPFLACDQSLLLQASEDPQKGTPGKANSVFDTTPDMRGPKLVNATVQDSLSILVEFDEALSSSALAADWAINGGLRIVQRRFFPGSTNAVLLSLDRQLQEKTAYEVTVKNLYDCAGNGVDPAANTITFQLPSAASKGEIILNELLSNPRSGTPKFVEIYNHSSKYIDLMGWKLANIDDGIIDNRRTISDVAKIIAPFDYLVITTDIAELSQQYPKGIQEKWVELSSLPSYPIKGGSVILLDPDEQWVERLDYTEKMQHPLIQNPKGISLERFSPEREGNNPDNWHSAAAAAGYATPGFKNSQQFSLETTPASINIQPKVFIPAAAGEQPFTTISYQLPDAGYLGTLRIFATDGRLVTAICQNELWGTKGFYTWNGTNEKNRKVRPGYYILLAELVHPDGQIKQIKKTIVVGSKLK</sequence>
<evidence type="ECO:0000313" key="5">
    <source>
        <dbReference type="Proteomes" id="UP000010796"/>
    </source>
</evidence>
<evidence type="ECO:0000256" key="1">
    <source>
        <dbReference type="ARBA" id="ARBA00022729"/>
    </source>
</evidence>
<proteinExistence type="predicted"/>